<accession>A0A0F7L7J7</accession>
<reference evidence="1" key="1">
    <citation type="journal article" date="2015" name="Front. Microbiol.">
        <title>Combining genomic sequencing methods to explore viral diversity and reveal potential virus-host interactions.</title>
        <authorList>
            <person name="Chow C.E."/>
            <person name="Winget D.M."/>
            <person name="White R.A.III."/>
            <person name="Hallam S.J."/>
            <person name="Suttle C.A."/>
        </authorList>
    </citation>
    <scope>NUCLEOTIDE SEQUENCE</scope>
    <source>
        <strain evidence="1">Oxic1_1</strain>
    </source>
</reference>
<sequence>MLLLGPRQWTHVCDRKPTTGKCINQRRRHLTELASTKENIKPSLNNRTLKLVLQTAKDWPKDTLHQIKPNLNLRRSHRGVCRKLKLVGKERTTYLVTVFIQLDPINIEPRLALKSPERAVHVSNDCGLSWPHVDLPTSHAVLLNKEGRIQGFCPSV</sequence>
<organism evidence="1">
    <name type="scientific">uncultured marine virus</name>
    <dbReference type="NCBI Taxonomy" id="186617"/>
    <lineage>
        <taxon>Viruses</taxon>
        <taxon>environmental samples</taxon>
    </lineage>
</organism>
<evidence type="ECO:0000313" key="1">
    <source>
        <dbReference type="EMBL" id="AKH47543.1"/>
    </source>
</evidence>
<dbReference type="EMBL" id="KR029596">
    <property type="protein sequence ID" value="AKH47543.1"/>
    <property type="molecule type" value="Genomic_DNA"/>
</dbReference>
<name>A0A0F7L7J7_9VIRU</name>
<proteinExistence type="predicted"/>
<protein>
    <submittedName>
        <fullName evidence="1">Head to tail connecting protein</fullName>
    </submittedName>
</protein>
<reference evidence="1" key="2">
    <citation type="submission" date="2015-03" db="EMBL/GenBank/DDBJ databases">
        <authorList>
            <person name="Chow C.-E.T."/>
            <person name="Winget D.M."/>
            <person name="White R.A.III."/>
            <person name="Hallam S.J."/>
            <person name="Suttle C.A."/>
        </authorList>
    </citation>
    <scope>NUCLEOTIDE SEQUENCE</scope>
    <source>
        <strain evidence="1">Oxic1_1</strain>
    </source>
</reference>